<dbReference type="PROSITE" id="PS50888">
    <property type="entry name" value="BHLH"/>
    <property type="match status" value="1"/>
</dbReference>
<protein>
    <recommendedName>
        <fullName evidence="4">BHLH domain-containing protein</fullName>
    </recommendedName>
</protein>
<feature type="compositionally biased region" description="Basic and acidic residues" evidence="3">
    <location>
        <begin position="690"/>
        <end position="705"/>
    </location>
</feature>
<keyword evidence="2" id="KW-0539">Nucleus</keyword>
<dbReference type="InterPro" id="IPR036638">
    <property type="entry name" value="HLH_DNA-bd_sf"/>
</dbReference>
<keyword evidence="1" id="KW-0238">DNA-binding</keyword>
<feature type="region of interest" description="Disordered" evidence="3">
    <location>
        <begin position="224"/>
        <end position="263"/>
    </location>
</feature>
<dbReference type="PANTHER" id="PTHR10328:SF15">
    <property type="entry name" value="BHLH TRANSCRIPTION FACTOR"/>
    <property type="match status" value="1"/>
</dbReference>
<dbReference type="GO" id="GO:0090575">
    <property type="term" value="C:RNA polymerase II transcription regulator complex"/>
    <property type="evidence" value="ECO:0000318"/>
    <property type="project" value="GO_Central"/>
</dbReference>
<evidence type="ECO:0000259" key="4">
    <source>
        <dbReference type="PROSITE" id="PS50888"/>
    </source>
</evidence>
<dbReference type="GO" id="GO:0003677">
    <property type="term" value="F:DNA binding"/>
    <property type="evidence" value="ECO:0007669"/>
    <property type="project" value="UniProtKB-KW"/>
</dbReference>
<dbReference type="Pfam" id="PF00010">
    <property type="entry name" value="HLH"/>
    <property type="match status" value="1"/>
</dbReference>
<dbReference type="GO" id="GO:0045944">
    <property type="term" value="P:positive regulation of transcription by RNA polymerase II"/>
    <property type="evidence" value="ECO:0000318"/>
    <property type="project" value="GO_Central"/>
</dbReference>
<accession>F4NUE1</accession>
<evidence type="ECO:0000256" key="1">
    <source>
        <dbReference type="ARBA" id="ARBA00023125"/>
    </source>
</evidence>
<dbReference type="SMART" id="SM00353">
    <property type="entry name" value="HLH"/>
    <property type="match status" value="1"/>
</dbReference>
<feature type="region of interest" description="Disordered" evidence="3">
    <location>
        <begin position="686"/>
        <end position="705"/>
    </location>
</feature>
<evidence type="ECO:0000313" key="6">
    <source>
        <dbReference type="Proteomes" id="UP000007241"/>
    </source>
</evidence>
<dbReference type="EMBL" id="GL882879">
    <property type="protein sequence ID" value="EGF84007.1"/>
    <property type="molecule type" value="Genomic_DNA"/>
</dbReference>
<reference evidence="5 6" key="1">
    <citation type="submission" date="2009-12" db="EMBL/GenBank/DDBJ databases">
        <title>The draft genome of Batrachochytrium dendrobatidis.</title>
        <authorList>
            <consortium name="US DOE Joint Genome Institute (JGI-PGF)"/>
            <person name="Kuo A."/>
            <person name="Salamov A."/>
            <person name="Schmutz J."/>
            <person name="Lucas S."/>
            <person name="Pitluck S."/>
            <person name="Rosenblum E."/>
            <person name="Stajich J."/>
            <person name="Eisen M."/>
            <person name="Grigoriev I.V."/>
        </authorList>
    </citation>
    <scope>NUCLEOTIDE SEQUENCE [LARGE SCALE GENOMIC DNA]</scope>
    <source>
        <strain evidence="6">JAM81 / FGSC 10211</strain>
    </source>
</reference>
<gene>
    <name evidence="5" type="ORF">BATDEDRAFT_21656</name>
</gene>
<keyword evidence="6" id="KW-1185">Reference proteome</keyword>
<sequence length="705" mass="77399">MPFTQLQSASNPTEVVIGINTETAPTSGSNDESNLHKLVPQYLQQQSPHFHQYQFQQQQYQQLMPFDALLISPAMTPITHFGHMSISGSSSNDVFHGSAATTDGLFSPITSPALKTNIQSMNDFNSPNIINHPNNFTLSTPISDVCSDNIHAQTPLNVFHYNTSVGASATPGRVASPFLSPTAGMALTMLPPAVLPTSDSISASHDVSSMHDYHNLHLLQLQQQQQSQFNAERKSTPLADDLQPLSTPGISGAPKIERTQSSQSWRRNQYSPYMFPRKSVAQSPLSTGTNVLHRGSISSADNLNTPQLEPIQYAYAPSDIFSSSNMAIPSPLAVGSDSFVSATNLQQLIDFHASRISSPISMQPTHPQSTFKPPSRSFSTSDSMKTQAVDLSKSNPQFDAFLTPTDMTPSAVMDTSQHHFSLSDIIQHDSGETMHASSNVARITPAQLMDIQQQKQQRQASLSIKTMPLKEDSVGIPALGQMDPATMALLKFPDTIVPIAQFKFQKSLPSSPQSYSQADLHSRPLSHQSKKQLPLVFPKPSPALKPLLPNNGSLTHEDAALKLAEKTIYVDIKLGLCFSAEITSSVEVRKSTHKQAEQLRRDTLKSCFDEIRSLLPPIAEKLPSRVVVIRAAHDYITTLHEESKTQKLEIESLKARIKQLENGLSDGSSHMSQASPLFKYIQYPESQVENSEKSVIHSPYKDMDN</sequence>
<evidence type="ECO:0000256" key="3">
    <source>
        <dbReference type="SAM" id="MobiDB-lite"/>
    </source>
</evidence>
<name>F4NUE1_BATDJ</name>
<dbReference type="InParanoid" id="F4NUE1"/>
<dbReference type="GO" id="GO:0046983">
    <property type="term" value="F:protein dimerization activity"/>
    <property type="evidence" value="ECO:0007669"/>
    <property type="project" value="InterPro"/>
</dbReference>
<dbReference type="GeneID" id="18237711"/>
<feature type="region of interest" description="Disordered" evidence="3">
    <location>
        <begin position="360"/>
        <end position="381"/>
    </location>
</feature>
<dbReference type="Gene3D" id="4.10.280.10">
    <property type="entry name" value="Helix-loop-helix DNA-binding domain"/>
    <property type="match status" value="1"/>
</dbReference>
<dbReference type="SUPFAM" id="SSF47459">
    <property type="entry name" value="HLH, helix-loop-helix DNA-binding domain"/>
    <property type="match status" value="1"/>
</dbReference>
<dbReference type="CDD" id="cd11405">
    <property type="entry name" value="bHLHzip_MLXIP_like"/>
    <property type="match status" value="1"/>
</dbReference>
<proteinExistence type="predicted"/>
<dbReference type="STRING" id="684364.F4NUE1"/>
<dbReference type="InterPro" id="IPR011598">
    <property type="entry name" value="bHLH_dom"/>
</dbReference>
<feature type="domain" description="BHLH" evidence="4">
    <location>
        <begin position="588"/>
        <end position="639"/>
    </location>
</feature>
<evidence type="ECO:0000256" key="2">
    <source>
        <dbReference type="ARBA" id="ARBA00023242"/>
    </source>
</evidence>
<dbReference type="OrthoDB" id="5344169at2759"/>
<evidence type="ECO:0000313" key="5">
    <source>
        <dbReference type="EMBL" id="EGF84007.1"/>
    </source>
</evidence>
<dbReference type="PANTHER" id="PTHR10328">
    <property type="entry name" value="PROTEIN MAX MYC-ASSOCIATED FACTOR X"/>
    <property type="match status" value="1"/>
</dbReference>
<dbReference type="AlphaFoldDB" id="F4NUE1"/>
<organism evidence="5 6">
    <name type="scientific">Batrachochytrium dendrobatidis (strain JAM81 / FGSC 10211)</name>
    <name type="common">Frog chytrid fungus</name>
    <dbReference type="NCBI Taxonomy" id="684364"/>
    <lineage>
        <taxon>Eukaryota</taxon>
        <taxon>Fungi</taxon>
        <taxon>Fungi incertae sedis</taxon>
        <taxon>Chytridiomycota</taxon>
        <taxon>Chytridiomycota incertae sedis</taxon>
        <taxon>Chytridiomycetes</taxon>
        <taxon>Rhizophydiales</taxon>
        <taxon>Rhizophydiales incertae sedis</taxon>
        <taxon>Batrachochytrium</taxon>
    </lineage>
</organism>
<dbReference type="Proteomes" id="UP000007241">
    <property type="component" value="Unassembled WGS sequence"/>
</dbReference>
<dbReference type="GO" id="GO:0003700">
    <property type="term" value="F:DNA-binding transcription factor activity"/>
    <property type="evidence" value="ECO:0000318"/>
    <property type="project" value="GO_Central"/>
</dbReference>
<dbReference type="RefSeq" id="XP_006675343.1">
    <property type="nucleotide sequence ID" value="XM_006675280.1"/>
</dbReference>
<dbReference type="HOGENOM" id="CLU_391267_0_0_1"/>